<protein>
    <submittedName>
        <fullName evidence="1">Uncharacterized protein</fullName>
    </submittedName>
</protein>
<evidence type="ECO:0000313" key="1">
    <source>
        <dbReference type="EMBL" id="AIE95105.1"/>
    </source>
</evidence>
<sequence length="703" mass="80346">MAFPGILLHLSKRVTNISIVKGFPFGVFEMKKCITCADNLSSEDIGWCNRCAQFAPLLVGAGFEGRPTLKARQSINDVLSPNRQRTAHPRWRAILDKFDNGESDWAFNSSHAAHDDNDPWYVIDEKREQQLKQLRNSLCIPNRDDDDSDKILQKGIPLPDGSHLSKISEIWAIDGRTLPGHVPSNHLLRALTGNSKEKKRFENCDWNLLLTTLLIVANRRVDRHNVRGDYQRRQMNRMQRILLRREHAPGRALFEGADLFLRWNAGMNRLAARAFGGRVEHGMAPVFNQMVDEIRGIRMEEGWTDIDWDLLESNNQLWVKRWREVMAGGTPLATMRKWAGPSLRIHQGKLQIRTIKNGKWIWSQIPPWPRLWALLTSWALSPPSSDEHQYLRALQWCWHENEGELMPAEPECRALLLLRGICDSDKRITVSTQGEFHITIEGTSGLFYSVGPGPGAHGARFTVAGSDSLENLEDGKSMPLCIHENGSFKQLPVGDVIASVILTLMDDLTSADKLEPLAKFISDNGLRDAPPGGDRMQPHLDDPRWLELQRRDYRYDRGRHRGRWLNIFPAAFRVMINTPIGGILRIPRETPNAVTIDDTIVAWIVRDEDELDLVKGLARLTGFRRREGQRDGEYEVFARVYAPVQGVRRELVEMLGPYERRHGRPGEPPWWNLFPNPIPPMDLLDRLPNRLNVPIEDGIGYHH</sequence>
<reference evidence="1" key="1">
    <citation type="journal article" date="2014" name="Genome Biol. Evol.">
        <title>Pangenome evidence for extensive interdomain horizontal transfer affecting lineage core and shell genes in uncultured planktonic thaumarchaeota and euryarchaeota.</title>
        <authorList>
            <person name="Deschamps P."/>
            <person name="Zivanovic Y."/>
            <person name="Moreira D."/>
            <person name="Rodriguez-Valera F."/>
            <person name="Lopez-Garcia P."/>
        </authorList>
    </citation>
    <scope>NUCLEOTIDE SEQUENCE</scope>
</reference>
<dbReference type="AlphaFoldDB" id="A0A075FTX3"/>
<organism evidence="1">
    <name type="scientific">uncultured marine group II/III euryarchaeote AD1000_57_F12</name>
    <dbReference type="NCBI Taxonomy" id="1457788"/>
    <lineage>
        <taxon>Archaea</taxon>
        <taxon>Methanobacteriati</taxon>
        <taxon>Methanobacteriota</taxon>
        <taxon>environmental samples</taxon>
    </lineage>
</organism>
<name>A0A075FTX3_9EURY</name>
<accession>A0A075FTX3</accession>
<proteinExistence type="predicted"/>
<dbReference type="EMBL" id="KF900440">
    <property type="protein sequence ID" value="AIE95105.1"/>
    <property type="molecule type" value="Genomic_DNA"/>
</dbReference>